<accession>A0ABP8B4L7</accession>
<feature type="compositionally biased region" description="Basic and acidic residues" evidence="1">
    <location>
        <begin position="74"/>
        <end position="88"/>
    </location>
</feature>
<feature type="region of interest" description="Disordered" evidence="1">
    <location>
        <begin position="66"/>
        <end position="110"/>
    </location>
</feature>
<dbReference type="Proteomes" id="UP001501251">
    <property type="component" value="Unassembled WGS sequence"/>
</dbReference>
<proteinExistence type="predicted"/>
<sequence>MADGSAGVGRKWPWAAGGFVGVGRKRLGPAGRGGRGRPTGRSGLTWDWLGPFGTGCAWGGERAWARGAGRAKGGRNEAPGRAERRREAGSGPSGCDKHSAAPWTGDSAPL</sequence>
<evidence type="ECO:0000313" key="2">
    <source>
        <dbReference type="EMBL" id="GAA4197827.1"/>
    </source>
</evidence>
<evidence type="ECO:0000313" key="3">
    <source>
        <dbReference type="Proteomes" id="UP001501251"/>
    </source>
</evidence>
<evidence type="ECO:0000256" key="1">
    <source>
        <dbReference type="SAM" id="MobiDB-lite"/>
    </source>
</evidence>
<reference evidence="3" key="1">
    <citation type="journal article" date="2019" name="Int. J. Syst. Evol. Microbiol.">
        <title>The Global Catalogue of Microorganisms (GCM) 10K type strain sequencing project: providing services to taxonomists for standard genome sequencing and annotation.</title>
        <authorList>
            <consortium name="The Broad Institute Genomics Platform"/>
            <consortium name="The Broad Institute Genome Sequencing Center for Infectious Disease"/>
            <person name="Wu L."/>
            <person name="Ma J."/>
        </authorList>
    </citation>
    <scope>NUCLEOTIDE SEQUENCE [LARGE SCALE GENOMIC DNA]</scope>
    <source>
        <strain evidence="3">JCM 17388</strain>
    </source>
</reference>
<gene>
    <name evidence="2" type="ORF">GCM10022252_47250</name>
</gene>
<name>A0ABP8B4L7_9ACTN</name>
<comment type="caution">
    <text evidence="2">The sequence shown here is derived from an EMBL/GenBank/DDBJ whole genome shotgun (WGS) entry which is preliminary data.</text>
</comment>
<dbReference type="EMBL" id="BAABAQ010000009">
    <property type="protein sequence ID" value="GAA4197827.1"/>
    <property type="molecule type" value="Genomic_DNA"/>
</dbReference>
<protein>
    <submittedName>
        <fullName evidence="2">Uncharacterized protein</fullName>
    </submittedName>
</protein>
<keyword evidence="3" id="KW-1185">Reference proteome</keyword>
<organism evidence="2 3">
    <name type="scientific">Streptosporangium oxazolinicum</name>
    <dbReference type="NCBI Taxonomy" id="909287"/>
    <lineage>
        <taxon>Bacteria</taxon>
        <taxon>Bacillati</taxon>
        <taxon>Actinomycetota</taxon>
        <taxon>Actinomycetes</taxon>
        <taxon>Streptosporangiales</taxon>
        <taxon>Streptosporangiaceae</taxon>
        <taxon>Streptosporangium</taxon>
    </lineage>
</organism>
<feature type="region of interest" description="Disordered" evidence="1">
    <location>
        <begin position="20"/>
        <end position="46"/>
    </location>
</feature>